<feature type="region of interest" description="Disordered" evidence="2">
    <location>
        <begin position="443"/>
        <end position="486"/>
    </location>
</feature>
<organism evidence="4 5">
    <name type="scientific">Novipirellula herctigrandis</name>
    <dbReference type="NCBI Taxonomy" id="2527986"/>
    <lineage>
        <taxon>Bacteria</taxon>
        <taxon>Pseudomonadati</taxon>
        <taxon>Planctomycetota</taxon>
        <taxon>Planctomycetia</taxon>
        <taxon>Pirellulales</taxon>
        <taxon>Pirellulaceae</taxon>
        <taxon>Novipirellula</taxon>
    </lineage>
</organism>
<keyword evidence="3" id="KW-0472">Membrane</keyword>
<feature type="transmembrane region" description="Helical" evidence="3">
    <location>
        <begin position="56"/>
        <end position="75"/>
    </location>
</feature>
<dbReference type="RefSeq" id="WP_146399312.1">
    <property type="nucleotide sequence ID" value="NZ_SJPJ01000001.1"/>
</dbReference>
<feature type="region of interest" description="Disordered" evidence="2">
    <location>
        <begin position="341"/>
        <end position="379"/>
    </location>
</feature>
<keyword evidence="1" id="KW-0175">Coiled coil</keyword>
<feature type="compositionally biased region" description="Polar residues" evidence="2">
    <location>
        <begin position="473"/>
        <end position="482"/>
    </location>
</feature>
<dbReference type="EMBL" id="SJPJ01000001">
    <property type="protein sequence ID" value="TWT82670.1"/>
    <property type="molecule type" value="Genomic_DNA"/>
</dbReference>
<feature type="compositionally biased region" description="Polar residues" evidence="2">
    <location>
        <begin position="518"/>
        <end position="530"/>
    </location>
</feature>
<name>A0A5C5Z665_9BACT</name>
<evidence type="ECO:0000256" key="2">
    <source>
        <dbReference type="SAM" id="MobiDB-lite"/>
    </source>
</evidence>
<proteinExistence type="predicted"/>
<feature type="coiled-coil region" evidence="1">
    <location>
        <begin position="394"/>
        <end position="434"/>
    </location>
</feature>
<comment type="caution">
    <text evidence="4">The sequence shown here is derived from an EMBL/GenBank/DDBJ whole genome shotgun (WGS) entry which is preliminary data.</text>
</comment>
<dbReference type="Proteomes" id="UP000315010">
    <property type="component" value="Unassembled WGS sequence"/>
</dbReference>
<dbReference type="OrthoDB" id="250171at2"/>
<feature type="compositionally biased region" description="Polar residues" evidence="2">
    <location>
        <begin position="356"/>
        <end position="366"/>
    </location>
</feature>
<feature type="transmembrane region" description="Helical" evidence="3">
    <location>
        <begin position="20"/>
        <end position="44"/>
    </location>
</feature>
<sequence length="547" mass="60578">MNQVESRVRSARRRLMLAQFGRNLCWTLFAASLVAIIAIAIPAIRSMEINFESWTYSWLTGSVVVAVIIAALFAAMTAPSVESVAAEVDHRFGLRERLSSSLSLKPKSRQSDFGVALVNDAEAKAAELEVAERFSLRPAKLGWLPVAMIPVLAIVLLLVEPAKNSNAGIVKETDLAEVNQVKTVASQLKKRIQQQRRKAEAEGLKEAEVMFEKMESELDKITKSENMDRKKAMIALNDLKKELEERREQLGSPDSMRKAMSQMKGLQSGPADKVAKSIEKGEFGKAEDMVKQLANKIRDGKLSDQEKEQLKKQVEQMKKQLEDAVKEHEQAKKELERKIEQARREGRGEDAAKMQQKLNQMSQKDGQMQRMQQMAEAMGKASQAMQQGNGSQAADALEQMADQLGDMQQEMEELEDLQSALDELSQSKSQMRCEKCGGGGCKSCQGNGFGDGPPGEGLGKGSGKGDRPESETDTNTYDTQVRGQVKKGKAIIAGFADGPNRKGITQEDVKQSIEAALNEQSDPTENQTLPRTEREHAQQYFDSLREN</sequence>
<evidence type="ECO:0000313" key="4">
    <source>
        <dbReference type="EMBL" id="TWT82670.1"/>
    </source>
</evidence>
<evidence type="ECO:0008006" key="6">
    <source>
        <dbReference type="Google" id="ProtNLM"/>
    </source>
</evidence>
<dbReference type="AlphaFoldDB" id="A0A5C5Z665"/>
<reference evidence="4 5" key="1">
    <citation type="submission" date="2019-02" db="EMBL/GenBank/DDBJ databases">
        <title>Deep-cultivation of Planctomycetes and their phenomic and genomic characterization uncovers novel biology.</title>
        <authorList>
            <person name="Wiegand S."/>
            <person name="Jogler M."/>
            <person name="Boedeker C."/>
            <person name="Pinto D."/>
            <person name="Vollmers J."/>
            <person name="Rivas-Marin E."/>
            <person name="Kohn T."/>
            <person name="Peeters S.H."/>
            <person name="Heuer A."/>
            <person name="Rast P."/>
            <person name="Oberbeckmann S."/>
            <person name="Bunk B."/>
            <person name="Jeske O."/>
            <person name="Meyerdierks A."/>
            <person name="Storesund J.E."/>
            <person name="Kallscheuer N."/>
            <person name="Luecker S."/>
            <person name="Lage O.M."/>
            <person name="Pohl T."/>
            <person name="Merkel B.J."/>
            <person name="Hornburger P."/>
            <person name="Mueller R.-W."/>
            <person name="Bruemmer F."/>
            <person name="Labrenz M."/>
            <person name="Spormann A.M."/>
            <person name="Op Den Camp H."/>
            <person name="Overmann J."/>
            <person name="Amann R."/>
            <person name="Jetten M.S.M."/>
            <person name="Mascher T."/>
            <person name="Medema M.H."/>
            <person name="Devos D.P."/>
            <person name="Kaster A.-K."/>
            <person name="Ovreas L."/>
            <person name="Rohde M."/>
            <person name="Galperin M.Y."/>
            <person name="Jogler C."/>
        </authorList>
    </citation>
    <scope>NUCLEOTIDE SEQUENCE [LARGE SCALE GENOMIC DNA]</scope>
    <source>
        <strain evidence="4 5">CA13</strain>
    </source>
</reference>
<feature type="compositionally biased region" description="Low complexity" evidence="2">
    <location>
        <begin position="368"/>
        <end position="378"/>
    </location>
</feature>
<feature type="compositionally biased region" description="Basic and acidic residues" evidence="2">
    <location>
        <begin position="341"/>
        <end position="352"/>
    </location>
</feature>
<evidence type="ECO:0000256" key="3">
    <source>
        <dbReference type="SAM" id="Phobius"/>
    </source>
</evidence>
<accession>A0A5C5Z665</accession>
<feature type="coiled-coil region" evidence="1">
    <location>
        <begin position="178"/>
        <end position="249"/>
    </location>
</feature>
<protein>
    <recommendedName>
        <fullName evidence="6">Chromosome partition protein Smc</fullName>
    </recommendedName>
</protein>
<feature type="compositionally biased region" description="Basic and acidic residues" evidence="2">
    <location>
        <begin position="531"/>
        <end position="547"/>
    </location>
</feature>
<feature type="transmembrane region" description="Helical" evidence="3">
    <location>
        <begin position="141"/>
        <end position="159"/>
    </location>
</feature>
<feature type="compositionally biased region" description="Gly residues" evidence="2">
    <location>
        <begin position="443"/>
        <end position="462"/>
    </location>
</feature>
<evidence type="ECO:0000313" key="5">
    <source>
        <dbReference type="Proteomes" id="UP000315010"/>
    </source>
</evidence>
<evidence type="ECO:0000256" key="1">
    <source>
        <dbReference type="SAM" id="Coils"/>
    </source>
</evidence>
<gene>
    <name evidence="4" type="ORF">CA13_41330</name>
</gene>
<keyword evidence="5" id="KW-1185">Reference proteome</keyword>
<keyword evidence="3" id="KW-1133">Transmembrane helix</keyword>
<keyword evidence="3" id="KW-0812">Transmembrane</keyword>
<feature type="region of interest" description="Disordered" evidence="2">
    <location>
        <begin position="516"/>
        <end position="547"/>
    </location>
</feature>